<organism evidence="4 5">
    <name type="scientific">Prorocentrum cordatum</name>
    <dbReference type="NCBI Taxonomy" id="2364126"/>
    <lineage>
        <taxon>Eukaryota</taxon>
        <taxon>Sar</taxon>
        <taxon>Alveolata</taxon>
        <taxon>Dinophyceae</taxon>
        <taxon>Prorocentrales</taxon>
        <taxon>Prorocentraceae</taxon>
        <taxon>Prorocentrum</taxon>
    </lineage>
</organism>
<dbReference type="Proteomes" id="UP001189429">
    <property type="component" value="Unassembled WGS sequence"/>
</dbReference>
<feature type="domain" description="EF-hand" evidence="3">
    <location>
        <begin position="59"/>
        <end position="94"/>
    </location>
</feature>
<keyword evidence="1" id="KW-0106">Calcium</keyword>
<dbReference type="PROSITE" id="PS00018">
    <property type="entry name" value="EF_HAND_1"/>
    <property type="match status" value="1"/>
</dbReference>
<evidence type="ECO:0000256" key="2">
    <source>
        <dbReference type="SAM" id="MobiDB-lite"/>
    </source>
</evidence>
<name>A0ABN9X7B1_9DINO</name>
<dbReference type="InterPro" id="IPR018247">
    <property type="entry name" value="EF_Hand_1_Ca_BS"/>
</dbReference>
<feature type="region of interest" description="Disordered" evidence="2">
    <location>
        <begin position="183"/>
        <end position="215"/>
    </location>
</feature>
<evidence type="ECO:0000256" key="1">
    <source>
        <dbReference type="ARBA" id="ARBA00022837"/>
    </source>
</evidence>
<dbReference type="Gene3D" id="1.10.238.10">
    <property type="entry name" value="EF-hand"/>
    <property type="match status" value="1"/>
</dbReference>
<gene>
    <name evidence="4" type="ORF">PCOR1329_LOCUS74096</name>
</gene>
<proteinExistence type="predicted"/>
<evidence type="ECO:0000259" key="3">
    <source>
        <dbReference type="PROSITE" id="PS50222"/>
    </source>
</evidence>
<dbReference type="InterPro" id="IPR011992">
    <property type="entry name" value="EF-hand-dom_pair"/>
</dbReference>
<dbReference type="InterPro" id="IPR002048">
    <property type="entry name" value="EF_hand_dom"/>
</dbReference>
<accession>A0ABN9X7B1</accession>
<dbReference type="PROSITE" id="PS50222">
    <property type="entry name" value="EF_HAND_2"/>
    <property type="match status" value="2"/>
</dbReference>
<comment type="caution">
    <text evidence="4">The sequence shown here is derived from an EMBL/GenBank/DDBJ whole genome shotgun (WGS) entry which is preliminary data.</text>
</comment>
<dbReference type="SUPFAM" id="SSF47473">
    <property type="entry name" value="EF-hand"/>
    <property type="match status" value="1"/>
</dbReference>
<reference evidence="4" key="1">
    <citation type="submission" date="2023-10" db="EMBL/GenBank/DDBJ databases">
        <authorList>
            <person name="Chen Y."/>
            <person name="Shah S."/>
            <person name="Dougan E. K."/>
            <person name="Thang M."/>
            <person name="Chan C."/>
        </authorList>
    </citation>
    <scope>NUCLEOTIDE SEQUENCE [LARGE SCALE GENOMIC DNA]</scope>
</reference>
<dbReference type="SMART" id="SM00054">
    <property type="entry name" value="EFh"/>
    <property type="match status" value="2"/>
</dbReference>
<feature type="domain" description="EF-hand" evidence="3">
    <location>
        <begin position="102"/>
        <end position="128"/>
    </location>
</feature>
<sequence length="215" mass="23498">MGDSVSSLGDAAQVLSREACCSSTRRPVETDAERAARDKATFDKLKGKLNRLNLQLDEFVEQEISSLFADADADSSNAISTEEANQLVNLLKEHNFEFTIDMRSFDSNRNGNIEKEEFEAAVRTALFDRPDNLEVLVSSCEDVENLLEEAWDDVYASTTTLISVADVARLMRELLQELGHSDTAVDLSSKSGSTLSPRGSPANGGATKDLETQAK</sequence>
<keyword evidence="5" id="KW-1185">Reference proteome</keyword>
<evidence type="ECO:0000313" key="5">
    <source>
        <dbReference type="Proteomes" id="UP001189429"/>
    </source>
</evidence>
<feature type="compositionally biased region" description="Polar residues" evidence="2">
    <location>
        <begin position="186"/>
        <end position="197"/>
    </location>
</feature>
<dbReference type="Pfam" id="PF13202">
    <property type="entry name" value="EF-hand_5"/>
    <property type="match status" value="1"/>
</dbReference>
<protein>
    <recommendedName>
        <fullName evidence="3">EF-hand domain-containing protein</fullName>
    </recommendedName>
</protein>
<dbReference type="EMBL" id="CAUYUJ010020021">
    <property type="protein sequence ID" value="CAK0895315.1"/>
    <property type="molecule type" value="Genomic_DNA"/>
</dbReference>
<evidence type="ECO:0000313" key="4">
    <source>
        <dbReference type="EMBL" id="CAK0895315.1"/>
    </source>
</evidence>